<feature type="compositionally biased region" description="Polar residues" evidence="1">
    <location>
        <begin position="15"/>
        <end position="34"/>
    </location>
</feature>
<protein>
    <submittedName>
        <fullName evidence="2">Uncharacterized protein</fullName>
    </submittedName>
</protein>
<accession>A0A423VGR0</accession>
<dbReference type="AlphaFoldDB" id="A0A423VGR0"/>
<evidence type="ECO:0000313" key="2">
    <source>
        <dbReference type="EMBL" id="ROV90188.1"/>
    </source>
</evidence>
<reference evidence="2 3" key="1">
    <citation type="submission" date="2015-09" db="EMBL/GenBank/DDBJ databases">
        <title>Host preference determinants of Valsa canker pathogens revealed by comparative genomics.</title>
        <authorList>
            <person name="Yin Z."/>
            <person name="Huang L."/>
        </authorList>
    </citation>
    <scope>NUCLEOTIDE SEQUENCE [LARGE SCALE GENOMIC DNA]</scope>
    <source>
        <strain evidence="2 3">YSFL</strain>
    </source>
</reference>
<comment type="caution">
    <text evidence="2">The sequence shown here is derived from an EMBL/GenBank/DDBJ whole genome shotgun (WGS) entry which is preliminary data.</text>
</comment>
<feature type="region of interest" description="Disordered" evidence="1">
    <location>
        <begin position="183"/>
        <end position="210"/>
    </location>
</feature>
<evidence type="ECO:0000256" key="1">
    <source>
        <dbReference type="SAM" id="MobiDB-lite"/>
    </source>
</evidence>
<name>A0A423VGR0_CYTCH</name>
<feature type="region of interest" description="Disordered" evidence="1">
    <location>
        <begin position="1"/>
        <end position="100"/>
    </location>
</feature>
<organism evidence="2 3">
    <name type="scientific">Cytospora chrysosperma</name>
    <name type="common">Cytospora canker fungus</name>
    <name type="synonym">Sphaeria chrysosperma</name>
    <dbReference type="NCBI Taxonomy" id="252740"/>
    <lineage>
        <taxon>Eukaryota</taxon>
        <taxon>Fungi</taxon>
        <taxon>Dikarya</taxon>
        <taxon>Ascomycota</taxon>
        <taxon>Pezizomycotina</taxon>
        <taxon>Sordariomycetes</taxon>
        <taxon>Sordariomycetidae</taxon>
        <taxon>Diaporthales</taxon>
        <taxon>Cytosporaceae</taxon>
        <taxon>Cytospora</taxon>
    </lineage>
</organism>
<evidence type="ECO:0000313" key="3">
    <source>
        <dbReference type="Proteomes" id="UP000284375"/>
    </source>
</evidence>
<dbReference type="OrthoDB" id="10571867at2759"/>
<keyword evidence="3" id="KW-1185">Reference proteome</keyword>
<feature type="compositionally biased region" description="Basic and acidic residues" evidence="1">
    <location>
        <begin position="85"/>
        <end position="100"/>
    </location>
</feature>
<dbReference type="Proteomes" id="UP000284375">
    <property type="component" value="Unassembled WGS sequence"/>
</dbReference>
<proteinExistence type="predicted"/>
<dbReference type="EMBL" id="LJZO01000052">
    <property type="protein sequence ID" value="ROV90188.1"/>
    <property type="molecule type" value="Genomic_DNA"/>
</dbReference>
<gene>
    <name evidence="2" type="ORF">VSDG_08824</name>
</gene>
<sequence>MLKPPFLRPWATAARQFSPTSTSTVPRGPSSSPLTRAITLPSFSSRKEPPAGKFKQRPKGTEGWPKADEKITPRPKSTEGWPQTIEDRRGMLPDPWKEWIRPNRNTQARKELYGERWIESQTGREFASEMKTQAEREKTRKLLRAKLGDRYEAVVKENMKEAYERYETPEWRKEVEQAKKDITEKDNRRRKVGSLTIYPTTPFEPMESQD</sequence>